<sequence>MLNRILRQLNGSIVNSMQNIRKNSVLTMSNQLKIASLQLNIAWAEIDENLKEAERLIASLPEGYDIAVLPEMFTTGFITDRNLALSMAETNGGRTLEKITQWAKRYNIAIVCSIIVEYGEQLRNRAYFVEPSGEITFYDKRHLFEISGENLIYTGGSKPVPVVRYRGWNIAFAVCFDLRFPAWLRNDKGAYDLLIIVANWPDSRRYAWEHLLIARAIENQSYVVGTNRSGIDKYGVYSLSSMTVDPKGMQIGSVYSEFVHIAELNKEMLEAFRGKFPIYMLNDDFSIN</sequence>
<gene>
    <name evidence="1" type="ORF">E5990_07825</name>
</gene>
<keyword evidence="2" id="KW-1185">Reference proteome</keyword>
<evidence type="ECO:0000313" key="2">
    <source>
        <dbReference type="Proteomes" id="UP000305401"/>
    </source>
</evidence>
<accession>A0AC61S5A5</accession>
<reference evidence="1" key="1">
    <citation type="submission" date="2019-04" db="EMBL/GenBank/DDBJ databases">
        <title>Microbes associate with the intestines of laboratory mice.</title>
        <authorList>
            <person name="Navarre W."/>
            <person name="Wong E."/>
            <person name="Huang K.C."/>
            <person name="Tropini C."/>
            <person name="Ng K."/>
            <person name="Yu B."/>
        </authorList>
    </citation>
    <scope>NUCLEOTIDE SEQUENCE</scope>
    <source>
        <strain evidence="1">NM86_A22</strain>
    </source>
</reference>
<dbReference type="Proteomes" id="UP000305401">
    <property type="component" value="Unassembled WGS sequence"/>
</dbReference>
<proteinExistence type="predicted"/>
<comment type="caution">
    <text evidence="1">The sequence shown here is derived from an EMBL/GenBank/DDBJ whole genome shotgun (WGS) entry which is preliminary data.</text>
</comment>
<protein>
    <submittedName>
        <fullName evidence="1">Nitrilase family protein</fullName>
    </submittedName>
</protein>
<dbReference type="EMBL" id="SSTG01000098">
    <property type="protein sequence ID" value="THG47293.1"/>
    <property type="molecule type" value="Genomic_DNA"/>
</dbReference>
<organism evidence="1 2">
    <name type="scientific">Muribaculum caecicola</name>
    <dbReference type="NCBI Taxonomy" id="3038144"/>
    <lineage>
        <taxon>Bacteria</taxon>
        <taxon>Pseudomonadati</taxon>
        <taxon>Bacteroidota</taxon>
        <taxon>Bacteroidia</taxon>
        <taxon>Bacteroidales</taxon>
        <taxon>Muribaculaceae</taxon>
        <taxon>Muribaculum</taxon>
    </lineage>
</organism>
<name>A0AC61S5A5_9BACT</name>
<evidence type="ECO:0000313" key="1">
    <source>
        <dbReference type="EMBL" id="THG47293.1"/>
    </source>
</evidence>